<dbReference type="Proteomes" id="UP001285636">
    <property type="component" value="Unassembled WGS sequence"/>
</dbReference>
<protein>
    <submittedName>
        <fullName evidence="2">DUF4397 domain-containing protein</fullName>
    </submittedName>
</protein>
<feature type="domain" description="DUF4397" evidence="1">
    <location>
        <begin position="148"/>
        <end position="220"/>
    </location>
</feature>
<gene>
    <name evidence="2" type="ORF">RYX45_01180</name>
</gene>
<evidence type="ECO:0000313" key="3">
    <source>
        <dbReference type="Proteomes" id="UP001285636"/>
    </source>
</evidence>
<feature type="domain" description="DUF4397" evidence="1">
    <location>
        <begin position="27"/>
        <end position="141"/>
    </location>
</feature>
<sequence>MKKLLSLVLLFMLFLTFTGTGFAEEMAMVRVLHATPDAPGVDVFVNEELVVENIEFKDASDYLQLPAGSHKVEIYAAGDTTSAIISEQLAVSRGEAYTVSAIGQLESIRLTTMLDEQEVSEGNTKIRVAHFSPDAPAVDIATDTGDILFPNAAFSAVTDYLELPAGEYNLEIRAAGTADVVEELTNLELKEGMIYTAVATGLLNAEPEFDVILLTDAMPTPEDMPKTGLGGASDIR</sequence>
<dbReference type="EMBL" id="JAWJAY010000001">
    <property type="protein sequence ID" value="MDV2883775.1"/>
    <property type="molecule type" value="Genomic_DNA"/>
</dbReference>
<accession>A0AAJ2NMJ4</accession>
<dbReference type="InterPro" id="IPR025510">
    <property type="entry name" value="DUF4397"/>
</dbReference>
<evidence type="ECO:0000313" key="2">
    <source>
        <dbReference type="EMBL" id="MDV2883775.1"/>
    </source>
</evidence>
<dbReference type="Pfam" id="PF14344">
    <property type="entry name" value="DUF4397"/>
    <property type="match status" value="2"/>
</dbReference>
<dbReference type="RefSeq" id="WP_323465631.1">
    <property type="nucleotide sequence ID" value="NZ_CP144224.1"/>
</dbReference>
<name>A0AAJ2NMJ4_ALKPS</name>
<comment type="caution">
    <text evidence="2">The sequence shown here is derived from an EMBL/GenBank/DDBJ whole genome shotgun (WGS) entry which is preliminary data.</text>
</comment>
<evidence type="ECO:0000259" key="1">
    <source>
        <dbReference type="Pfam" id="PF14344"/>
    </source>
</evidence>
<organism evidence="2 3">
    <name type="scientific">Alkalihalophilus pseudofirmus</name>
    <name type="common">Bacillus pseudofirmus</name>
    <dbReference type="NCBI Taxonomy" id="79885"/>
    <lineage>
        <taxon>Bacteria</taxon>
        <taxon>Bacillati</taxon>
        <taxon>Bacillota</taxon>
        <taxon>Bacilli</taxon>
        <taxon>Bacillales</taxon>
        <taxon>Bacillaceae</taxon>
        <taxon>Alkalihalophilus</taxon>
    </lineage>
</organism>
<dbReference type="AlphaFoldDB" id="A0AAJ2NMJ4"/>
<reference evidence="2" key="1">
    <citation type="submission" date="2023-10" db="EMBL/GenBank/DDBJ databases">
        <title>Screening of Alkalihalophilus pseudofirmusBZ-TG-HK211 and Its Alleviation of Salt Stress on Rapeseed Growth.</title>
        <authorList>
            <person name="Zhao B."/>
            <person name="Guo T."/>
        </authorList>
    </citation>
    <scope>NUCLEOTIDE SEQUENCE</scope>
    <source>
        <strain evidence="2">BZ-TG-HK211</strain>
    </source>
</reference>
<proteinExistence type="predicted"/>